<feature type="transmembrane region" description="Helical" evidence="1">
    <location>
        <begin position="105"/>
        <end position="127"/>
    </location>
</feature>
<keyword evidence="1" id="KW-0812">Transmembrane</keyword>
<dbReference type="EMBL" id="KV722425">
    <property type="protein sequence ID" value="OCH89495.1"/>
    <property type="molecule type" value="Genomic_DNA"/>
</dbReference>
<keyword evidence="3" id="KW-1185">Reference proteome</keyword>
<dbReference type="OrthoDB" id="2742220at2759"/>
<keyword evidence="1" id="KW-0472">Membrane</keyword>
<evidence type="ECO:0000313" key="3">
    <source>
        <dbReference type="Proteomes" id="UP000250043"/>
    </source>
</evidence>
<accession>A0A8E2AWB1</accession>
<evidence type="ECO:0000313" key="2">
    <source>
        <dbReference type="EMBL" id="OCH89495.1"/>
    </source>
</evidence>
<protein>
    <submittedName>
        <fullName evidence="2">Uncharacterized protein</fullName>
    </submittedName>
</protein>
<evidence type="ECO:0000256" key="1">
    <source>
        <dbReference type="SAM" id="Phobius"/>
    </source>
</evidence>
<dbReference type="Proteomes" id="UP000250043">
    <property type="component" value="Unassembled WGS sequence"/>
</dbReference>
<sequence>MATNAGTMLIGIRALAMWRRNIMLLVMLLVLLLANLAIQVVDFALVNIVYKMSTYGCMITENIGLRLQVLVALGTDMPLLILTMLGLYSQCQPGGLWKIRFTQGLTWIALSTLAYVPLVVLMCLNLNGTMDIAYVPNLVIYHTGSLCHTNASWFGGAHRSHFKPRSKHDFFHPLCTERRQPVV</sequence>
<proteinExistence type="predicted"/>
<reference evidence="2 3" key="1">
    <citation type="submission" date="2016-07" db="EMBL/GenBank/DDBJ databases">
        <title>Draft genome of the white-rot fungus Obba rivulosa 3A-2.</title>
        <authorList>
            <consortium name="DOE Joint Genome Institute"/>
            <person name="Miettinen O."/>
            <person name="Riley R."/>
            <person name="Acob R."/>
            <person name="Barry K."/>
            <person name="Cullen D."/>
            <person name="De Vries R."/>
            <person name="Hainaut M."/>
            <person name="Hatakka A."/>
            <person name="Henrissat B."/>
            <person name="Hilden K."/>
            <person name="Kuo R."/>
            <person name="Labutti K."/>
            <person name="Lipzen A."/>
            <person name="Makela M.R."/>
            <person name="Sandor L."/>
            <person name="Spatafora J.W."/>
            <person name="Grigoriev I.V."/>
            <person name="Hibbett D.S."/>
        </authorList>
    </citation>
    <scope>NUCLEOTIDE SEQUENCE [LARGE SCALE GENOMIC DNA]</scope>
    <source>
        <strain evidence="2 3">3A-2</strain>
    </source>
</reference>
<dbReference type="AlphaFoldDB" id="A0A8E2AWB1"/>
<gene>
    <name evidence="2" type="ORF">OBBRIDRAFT_661328</name>
</gene>
<name>A0A8E2AWB1_9APHY</name>
<keyword evidence="1" id="KW-1133">Transmembrane helix</keyword>
<organism evidence="2 3">
    <name type="scientific">Obba rivulosa</name>
    <dbReference type="NCBI Taxonomy" id="1052685"/>
    <lineage>
        <taxon>Eukaryota</taxon>
        <taxon>Fungi</taxon>
        <taxon>Dikarya</taxon>
        <taxon>Basidiomycota</taxon>
        <taxon>Agaricomycotina</taxon>
        <taxon>Agaricomycetes</taxon>
        <taxon>Polyporales</taxon>
        <taxon>Gelatoporiaceae</taxon>
        <taxon>Obba</taxon>
    </lineage>
</organism>
<feature type="transmembrane region" description="Helical" evidence="1">
    <location>
        <begin position="63"/>
        <end position="85"/>
    </location>
</feature>